<comment type="similarity">
    <text evidence="2">Belongs to the acyltransferase 3 family.</text>
</comment>
<evidence type="ECO:0000259" key="9">
    <source>
        <dbReference type="Pfam" id="PF01757"/>
    </source>
</evidence>
<dbReference type="GO" id="GO:0016413">
    <property type="term" value="F:O-acetyltransferase activity"/>
    <property type="evidence" value="ECO:0007669"/>
    <property type="project" value="TreeGrafter"/>
</dbReference>
<dbReference type="Pfam" id="PF01757">
    <property type="entry name" value="Acyl_transf_3"/>
    <property type="match status" value="1"/>
</dbReference>
<protein>
    <submittedName>
        <fullName evidence="10">Acyltransferase 3</fullName>
    </submittedName>
</protein>
<keyword evidence="10" id="KW-0012">Acyltransferase</keyword>
<dbReference type="PATRIC" id="fig|1703.6.peg.2271"/>
<feature type="transmembrane region" description="Helical" evidence="8">
    <location>
        <begin position="134"/>
        <end position="155"/>
    </location>
</feature>
<evidence type="ECO:0000256" key="8">
    <source>
        <dbReference type="SAM" id="Phobius"/>
    </source>
</evidence>
<dbReference type="PANTHER" id="PTHR40074">
    <property type="entry name" value="O-ACETYLTRANSFERASE WECH"/>
    <property type="match status" value="1"/>
</dbReference>
<keyword evidence="10" id="KW-0808">Transferase</keyword>
<name>A0A0B9AR31_BRELN</name>
<feature type="transmembrane region" description="Helical" evidence="8">
    <location>
        <begin position="105"/>
        <end position="122"/>
    </location>
</feature>
<feature type="transmembrane region" description="Helical" evidence="8">
    <location>
        <begin position="238"/>
        <end position="258"/>
    </location>
</feature>
<gene>
    <name evidence="10" type="ORF">AE0388_2373</name>
</gene>
<feature type="compositionally biased region" description="Polar residues" evidence="7">
    <location>
        <begin position="1"/>
        <end position="11"/>
    </location>
</feature>
<dbReference type="GO" id="GO:0009246">
    <property type="term" value="P:enterobacterial common antigen biosynthetic process"/>
    <property type="evidence" value="ECO:0007669"/>
    <property type="project" value="TreeGrafter"/>
</dbReference>
<dbReference type="AlphaFoldDB" id="A0A0B9AR31"/>
<evidence type="ECO:0000256" key="6">
    <source>
        <dbReference type="ARBA" id="ARBA00023136"/>
    </source>
</evidence>
<evidence type="ECO:0000313" key="11">
    <source>
        <dbReference type="Proteomes" id="UP000031488"/>
    </source>
</evidence>
<feature type="transmembrane region" description="Helical" evidence="8">
    <location>
        <begin position="181"/>
        <end position="201"/>
    </location>
</feature>
<organism evidence="10 11">
    <name type="scientific">Brevibacterium linens</name>
    <dbReference type="NCBI Taxonomy" id="1703"/>
    <lineage>
        <taxon>Bacteria</taxon>
        <taxon>Bacillati</taxon>
        <taxon>Actinomycetota</taxon>
        <taxon>Actinomycetes</taxon>
        <taxon>Micrococcales</taxon>
        <taxon>Brevibacteriaceae</taxon>
        <taxon>Brevibacterium</taxon>
    </lineage>
</organism>
<sequence>MSSSTNESESLFGSRRLDAESPAAPTTVAPSPVEPTTATSPTAQSQAPTAKPRAPKTHRHDVDVMRVLAGLTVMLGHSGGVLIGRSDEGSNAWWLGHFAEAVNPWAVPMFFMIAGWAVLAGAPPRTEAKMWDRIVRHFIPLTAWSIIFVLGFNLFETDEVDVRHELVRSLLEAGRPAFHLWYLYAYIPLILVFGTLILFWKGQRPWKLAALAIVLGGSTVWAPFALEMIGSDQDAWKWGFATYQVVYFVIGAFVIQHAQELRPPIWTLCLLFAVSAIGVLWWESRRSYPIENANPLIVGLAVSVILLVSRIRLGERTKKIFTTMATASFGAFLVHVFFLELFFEHLFDVDAAPVLLVIQYLGLLALMAALSYGLSFAWGKLHLRRILG</sequence>
<evidence type="ECO:0000256" key="1">
    <source>
        <dbReference type="ARBA" id="ARBA00004651"/>
    </source>
</evidence>
<feature type="transmembrane region" description="Helical" evidence="8">
    <location>
        <begin position="320"/>
        <end position="343"/>
    </location>
</feature>
<comment type="caution">
    <text evidence="10">The sequence shown here is derived from an EMBL/GenBank/DDBJ whole genome shotgun (WGS) entry which is preliminary data.</text>
</comment>
<feature type="compositionally biased region" description="Low complexity" evidence="7">
    <location>
        <begin position="20"/>
        <end position="50"/>
    </location>
</feature>
<evidence type="ECO:0000256" key="2">
    <source>
        <dbReference type="ARBA" id="ARBA00007400"/>
    </source>
</evidence>
<keyword evidence="4 8" id="KW-0812">Transmembrane</keyword>
<reference evidence="10 11" key="1">
    <citation type="submission" date="2014-11" db="EMBL/GenBank/DDBJ databases">
        <title>Draft Genome Sequence of Brevibacterium linens AE038-8.</title>
        <authorList>
            <person name="Maizel D."/>
            <person name="Utturkar S.M."/>
            <person name="Brown S.D."/>
            <person name="Ferrero M."/>
            <person name="Rosen B.P."/>
        </authorList>
    </citation>
    <scope>NUCLEOTIDE SEQUENCE [LARGE SCALE GENOMIC DNA]</scope>
    <source>
        <strain evidence="10 11">AE038-8</strain>
    </source>
</reference>
<feature type="transmembrane region" description="Helical" evidence="8">
    <location>
        <begin position="64"/>
        <end position="85"/>
    </location>
</feature>
<evidence type="ECO:0000256" key="7">
    <source>
        <dbReference type="SAM" id="MobiDB-lite"/>
    </source>
</evidence>
<dbReference type="InterPro" id="IPR002656">
    <property type="entry name" value="Acyl_transf_3_dom"/>
</dbReference>
<dbReference type="GO" id="GO:0005886">
    <property type="term" value="C:plasma membrane"/>
    <property type="evidence" value="ECO:0007669"/>
    <property type="project" value="UniProtKB-SubCell"/>
</dbReference>
<feature type="transmembrane region" description="Helical" evidence="8">
    <location>
        <begin position="294"/>
        <end position="313"/>
    </location>
</feature>
<keyword evidence="5 8" id="KW-1133">Transmembrane helix</keyword>
<dbReference type="EMBL" id="JTJZ01000020">
    <property type="protein sequence ID" value="KHS51823.1"/>
    <property type="molecule type" value="Genomic_DNA"/>
</dbReference>
<comment type="subcellular location">
    <subcellularLocation>
        <location evidence="1">Cell membrane</location>
        <topology evidence="1">Multi-pass membrane protein</topology>
    </subcellularLocation>
</comment>
<feature type="transmembrane region" description="Helical" evidence="8">
    <location>
        <begin position="265"/>
        <end position="282"/>
    </location>
</feature>
<evidence type="ECO:0000256" key="4">
    <source>
        <dbReference type="ARBA" id="ARBA00022692"/>
    </source>
</evidence>
<evidence type="ECO:0000313" key="10">
    <source>
        <dbReference type="EMBL" id="KHS51823.1"/>
    </source>
</evidence>
<feature type="region of interest" description="Disordered" evidence="7">
    <location>
        <begin position="1"/>
        <end position="59"/>
    </location>
</feature>
<proteinExistence type="inferred from homology"/>
<keyword evidence="6 8" id="KW-0472">Membrane</keyword>
<feature type="transmembrane region" description="Helical" evidence="8">
    <location>
        <begin position="208"/>
        <end position="226"/>
    </location>
</feature>
<keyword evidence="3" id="KW-1003">Cell membrane</keyword>
<dbReference type="Proteomes" id="UP000031488">
    <property type="component" value="Unassembled WGS sequence"/>
</dbReference>
<feature type="transmembrane region" description="Helical" evidence="8">
    <location>
        <begin position="355"/>
        <end position="378"/>
    </location>
</feature>
<accession>A0A0B9AR31</accession>
<keyword evidence="11" id="KW-1185">Reference proteome</keyword>
<evidence type="ECO:0000256" key="3">
    <source>
        <dbReference type="ARBA" id="ARBA00022475"/>
    </source>
</evidence>
<evidence type="ECO:0000256" key="5">
    <source>
        <dbReference type="ARBA" id="ARBA00022989"/>
    </source>
</evidence>
<dbReference type="PANTHER" id="PTHR40074:SF2">
    <property type="entry name" value="O-ACETYLTRANSFERASE WECH"/>
    <property type="match status" value="1"/>
</dbReference>
<feature type="domain" description="Acyltransferase 3" evidence="9">
    <location>
        <begin position="60"/>
        <end position="374"/>
    </location>
</feature>